<reference evidence="3" key="1">
    <citation type="submission" date="2018-02" db="EMBL/GenBank/DDBJ databases">
        <title>Genome sequence of Candidatus Liberibacter europaeus.</title>
        <authorList>
            <person name="Frampton R.A."/>
            <person name="Thompson S.M."/>
            <person name="David C."/>
            <person name="Addison S.M."/>
            <person name="Smith G.R."/>
        </authorList>
    </citation>
    <scope>NUCLEOTIDE SEQUENCE [LARGE SCALE GENOMIC DNA]</scope>
</reference>
<evidence type="ECO:0000313" key="2">
    <source>
        <dbReference type="EMBL" id="PTL86395.1"/>
    </source>
</evidence>
<keyword evidence="1" id="KW-1133">Transmembrane helix</keyword>
<feature type="transmembrane region" description="Helical" evidence="1">
    <location>
        <begin position="39"/>
        <end position="57"/>
    </location>
</feature>
<evidence type="ECO:0000256" key="1">
    <source>
        <dbReference type="SAM" id="Phobius"/>
    </source>
</evidence>
<dbReference type="Proteomes" id="UP000240811">
    <property type="component" value="Unassembled WGS sequence"/>
</dbReference>
<dbReference type="AlphaFoldDB" id="A0A2T4VX98"/>
<organism evidence="2 3">
    <name type="scientific">Candidatus Liberibacter europaeus</name>
    <dbReference type="NCBI Taxonomy" id="744859"/>
    <lineage>
        <taxon>Bacteria</taxon>
        <taxon>Pseudomonadati</taxon>
        <taxon>Pseudomonadota</taxon>
        <taxon>Alphaproteobacteria</taxon>
        <taxon>Hyphomicrobiales</taxon>
        <taxon>Rhizobiaceae</taxon>
        <taxon>Liberibacter</taxon>
    </lineage>
</organism>
<feature type="transmembrane region" description="Helical" evidence="1">
    <location>
        <begin position="6"/>
        <end position="27"/>
    </location>
</feature>
<proteinExistence type="predicted"/>
<name>A0A2T4VX98_9HYPH</name>
<evidence type="ECO:0000313" key="3">
    <source>
        <dbReference type="Proteomes" id="UP000240811"/>
    </source>
</evidence>
<comment type="caution">
    <text evidence="2">The sequence shown here is derived from an EMBL/GenBank/DDBJ whole genome shotgun (WGS) entry which is preliminary data.</text>
</comment>
<keyword evidence="1" id="KW-0812">Transmembrane</keyword>
<accession>A0A2T4VX98</accession>
<protein>
    <submittedName>
        <fullName evidence="2">Uncharacterized protein</fullName>
    </submittedName>
</protein>
<dbReference type="EMBL" id="PSQJ01000004">
    <property type="protein sequence ID" value="PTL86395.1"/>
    <property type="molecule type" value="Genomic_DNA"/>
</dbReference>
<keyword evidence="1" id="KW-0472">Membrane</keyword>
<sequence>MVKYLFIISIVGIVFHYLLSFSARYFLGINFDIFGRHGCALIGSFCTTLFFVLFRFLNSKV</sequence>
<gene>
    <name evidence="2" type="ORF">C4617_04140</name>
</gene>